<dbReference type="AlphaFoldDB" id="A0A7Z2VL06"/>
<dbReference type="KEGG" id="cheb:HH215_18510"/>
<evidence type="ECO:0000313" key="3">
    <source>
        <dbReference type="Proteomes" id="UP000502248"/>
    </source>
</evidence>
<name>A0A7Z2VL06_9BACL</name>
<feature type="domain" description="Peptidase M28" evidence="1">
    <location>
        <begin position="250"/>
        <end position="360"/>
    </location>
</feature>
<reference evidence="2 3" key="1">
    <citation type="submission" date="2020-04" db="EMBL/GenBank/DDBJ databases">
        <title>Genome sequencing of novel species.</title>
        <authorList>
            <person name="Heo J."/>
            <person name="Kim S.-J."/>
            <person name="Kim J.-S."/>
            <person name="Hong S.-B."/>
            <person name="Kwon S.-W."/>
        </authorList>
    </citation>
    <scope>NUCLEOTIDE SEQUENCE [LARGE SCALE GENOMIC DNA]</scope>
    <source>
        <strain evidence="2 3">MFER-1</strain>
    </source>
</reference>
<dbReference type="Gene3D" id="3.50.30.30">
    <property type="match status" value="1"/>
</dbReference>
<evidence type="ECO:0000313" key="2">
    <source>
        <dbReference type="EMBL" id="QJD84976.1"/>
    </source>
</evidence>
<dbReference type="RefSeq" id="WP_169281252.1">
    <property type="nucleotide sequence ID" value="NZ_CP051680.1"/>
</dbReference>
<dbReference type="Proteomes" id="UP000502248">
    <property type="component" value="Chromosome"/>
</dbReference>
<dbReference type="SUPFAM" id="SSF53187">
    <property type="entry name" value="Zn-dependent exopeptidases"/>
    <property type="match status" value="1"/>
</dbReference>
<sequence>MIGLLRKRTICIAALVSILFSILPIGVSRAEESKPYDAYSLIAELAKQNYAGRQTGTRGYADAVTYVENQMQAVGMIPLLGEKTYRQRFEAGVTKMTKEQVTVNGKRLRFMTDYMPFSQTPTGNYKSEKLIYAGTGTEKEYGANVSLKNKFIVFHWNDINGKFPEGILDRVQRAAKKGAAGVFIVANGELKVGNAEHPLNTKTVGVPVLYLSSAAATDLGVTQVATAKALPDAKIDIQMTIDRSKQPAENLIGVIPGEKEEKAILYIANLDGFGSLPDNRWYESAKAGAAGVATMLHLASHYRDHKPEYTLLFAFVGGKFTEQEGAKALAEKLNFEHIETTVELYAMGGSGLANEMMYSYTDPSYSATASRVLPQTAWLNTDLGNALTSQLWTKTKKLVLIRDRNTWIDDSMSDKALNVNRTAFDAGVTSLVGLTDRLIADGVAQAEKSFAYGTSPVDTNFPGTTAKGKKFETKHFTVYADDMYAKQVTTAVQQEMDSIYERIAKANYYPVPGQKVIAFYMKDASMAAKIMGRRDLIERPEQAGGGFANVKDGQTYLFGAFGPSYGNTAHELNHAMASANPYVGTDSFEQQEWQGQSNLVVKEQDTRSVLSDLFNHEVPLAMELVRNYRTSFDWEWYTRNKKNPNGHLYTYKLIGSMYAYIDDLFGENASRRAVYRIFEDPKQTPEHVVLETGLKKEEFLEGWSSWVSSGGASATDKAKAAAAKYTDVLTWYDYRLLYTLPASTSSPTSEEKAPSSQGDMVKKGNVPFTPAFPNDDFQVTAFNVTMTSKGAEFVLDYKSKITSFASLFDPPNGAKLMKVQPSAIKPGQGKIKFVLNSKEWATALSVPTLTMRLGNEERFLFIDTKYLKEL</sequence>
<organism evidence="2 3">
    <name type="scientific">Cohnella herbarum</name>
    <dbReference type="NCBI Taxonomy" id="2728023"/>
    <lineage>
        <taxon>Bacteria</taxon>
        <taxon>Bacillati</taxon>
        <taxon>Bacillota</taxon>
        <taxon>Bacilli</taxon>
        <taxon>Bacillales</taxon>
        <taxon>Paenibacillaceae</taxon>
        <taxon>Cohnella</taxon>
    </lineage>
</organism>
<accession>A0A7Z2VL06</accession>
<evidence type="ECO:0000259" key="1">
    <source>
        <dbReference type="Pfam" id="PF04389"/>
    </source>
</evidence>
<keyword evidence="3" id="KW-1185">Reference proteome</keyword>
<gene>
    <name evidence="2" type="ORF">HH215_18510</name>
</gene>
<dbReference type="EMBL" id="CP051680">
    <property type="protein sequence ID" value="QJD84976.1"/>
    <property type="molecule type" value="Genomic_DNA"/>
</dbReference>
<proteinExistence type="predicted"/>
<dbReference type="Gene3D" id="3.40.630.10">
    <property type="entry name" value="Zn peptidases"/>
    <property type="match status" value="1"/>
</dbReference>
<protein>
    <recommendedName>
        <fullName evidence="1">Peptidase M28 domain-containing protein</fullName>
    </recommendedName>
</protein>
<dbReference type="Pfam" id="PF04389">
    <property type="entry name" value="Peptidase_M28"/>
    <property type="match status" value="1"/>
</dbReference>
<dbReference type="InterPro" id="IPR007484">
    <property type="entry name" value="Peptidase_M28"/>
</dbReference>